<proteinExistence type="predicted"/>
<protein>
    <submittedName>
        <fullName evidence="3">Helix-turn-helix domain-containing protein</fullName>
    </submittedName>
</protein>
<name>A0AAE3DA64_9FIRM</name>
<evidence type="ECO:0000313" key="4">
    <source>
        <dbReference type="Proteomes" id="UP001197795"/>
    </source>
</evidence>
<evidence type="ECO:0000259" key="2">
    <source>
        <dbReference type="PROSITE" id="PS50943"/>
    </source>
</evidence>
<dbReference type="SMART" id="SM00530">
    <property type="entry name" value="HTH_XRE"/>
    <property type="match status" value="1"/>
</dbReference>
<dbReference type="AlphaFoldDB" id="A0AAE3DA64"/>
<comment type="caution">
    <text evidence="3">The sequence shown here is derived from an EMBL/GenBank/DDBJ whole genome shotgun (WGS) entry which is preliminary data.</text>
</comment>
<dbReference type="InterPro" id="IPR010982">
    <property type="entry name" value="Lambda_DNA-bd_dom_sf"/>
</dbReference>
<reference evidence="3 4" key="1">
    <citation type="submission" date="2021-10" db="EMBL/GenBank/DDBJ databases">
        <title>Anaerobic single-cell dispensing facilitates the cultivation of human gut bacteria.</title>
        <authorList>
            <person name="Afrizal A."/>
        </authorList>
    </citation>
    <scope>NUCLEOTIDE SEQUENCE [LARGE SCALE GENOMIC DNA]</scope>
    <source>
        <strain evidence="3 4">CLA-AA-H273</strain>
    </source>
</reference>
<keyword evidence="1" id="KW-0238">DNA-binding</keyword>
<dbReference type="PANTHER" id="PTHR46797">
    <property type="entry name" value="HTH-TYPE TRANSCRIPTIONAL REGULATOR"/>
    <property type="match status" value="1"/>
</dbReference>
<dbReference type="RefSeq" id="WP_022313259.1">
    <property type="nucleotide sequence ID" value="NZ_JAJEPV010000053.1"/>
</dbReference>
<accession>A0AAE3DA64</accession>
<organism evidence="3 4">
    <name type="scientific">Waltera acetigignens</name>
    <dbReference type="NCBI Taxonomy" id="2981769"/>
    <lineage>
        <taxon>Bacteria</taxon>
        <taxon>Bacillati</taxon>
        <taxon>Bacillota</taxon>
        <taxon>Clostridia</taxon>
        <taxon>Lachnospirales</taxon>
        <taxon>Lachnospiraceae</taxon>
        <taxon>Waltera</taxon>
    </lineage>
</organism>
<dbReference type="GO" id="GO:0005829">
    <property type="term" value="C:cytosol"/>
    <property type="evidence" value="ECO:0007669"/>
    <property type="project" value="TreeGrafter"/>
</dbReference>
<dbReference type="GO" id="GO:0003700">
    <property type="term" value="F:DNA-binding transcription factor activity"/>
    <property type="evidence" value="ECO:0007669"/>
    <property type="project" value="TreeGrafter"/>
</dbReference>
<dbReference type="PROSITE" id="PS50943">
    <property type="entry name" value="HTH_CROC1"/>
    <property type="match status" value="1"/>
</dbReference>
<dbReference type="CDD" id="cd00093">
    <property type="entry name" value="HTH_XRE"/>
    <property type="match status" value="1"/>
</dbReference>
<dbReference type="EMBL" id="JAJEPV010000053">
    <property type="protein sequence ID" value="MCC2121004.1"/>
    <property type="molecule type" value="Genomic_DNA"/>
</dbReference>
<gene>
    <name evidence="3" type="ORF">LKD75_15680</name>
</gene>
<dbReference type="Pfam" id="PF01381">
    <property type="entry name" value="HTH_3"/>
    <property type="match status" value="1"/>
</dbReference>
<sequence length="76" mass="8729">MSQKHSEQYKIIGQAIKKYRKQRGLTQEQLADRVSISISYLTKIEAPNCDQPFSLEVIFDIAEVLEIPAHVLLEDL</sequence>
<dbReference type="PANTHER" id="PTHR46797:SF1">
    <property type="entry name" value="METHYLPHOSPHONATE SYNTHASE"/>
    <property type="match status" value="1"/>
</dbReference>
<dbReference type="InterPro" id="IPR001387">
    <property type="entry name" value="Cro/C1-type_HTH"/>
</dbReference>
<evidence type="ECO:0000256" key="1">
    <source>
        <dbReference type="ARBA" id="ARBA00023125"/>
    </source>
</evidence>
<dbReference type="InterPro" id="IPR050807">
    <property type="entry name" value="TransReg_Diox_bact_type"/>
</dbReference>
<keyword evidence="4" id="KW-1185">Reference proteome</keyword>
<dbReference type="SUPFAM" id="SSF47413">
    <property type="entry name" value="lambda repressor-like DNA-binding domains"/>
    <property type="match status" value="1"/>
</dbReference>
<evidence type="ECO:0000313" key="3">
    <source>
        <dbReference type="EMBL" id="MCC2121004.1"/>
    </source>
</evidence>
<feature type="domain" description="HTH cro/C1-type" evidence="2">
    <location>
        <begin position="16"/>
        <end position="72"/>
    </location>
</feature>
<dbReference type="Proteomes" id="UP001197795">
    <property type="component" value="Unassembled WGS sequence"/>
</dbReference>
<dbReference type="Gene3D" id="1.10.260.40">
    <property type="entry name" value="lambda repressor-like DNA-binding domains"/>
    <property type="match status" value="1"/>
</dbReference>
<dbReference type="GO" id="GO:0003677">
    <property type="term" value="F:DNA binding"/>
    <property type="evidence" value="ECO:0007669"/>
    <property type="project" value="UniProtKB-KW"/>
</dbReference>